<organism evidence="2 3">
    <name type="scientific">Williamsia marianensis</name>
    <dbReference type="NCBI Taxonomy" id="85044"/>
    <lineage>
        <taxon>Bacteria</taxon>
        <taxon>Bacillati</taxon>
        <taxon>Actinomycetota</taxon>
        <taxon>Actinomycetes</taxon>
        <taxon>Mycobacteriales</taxon>
        <taxon>Nocardiaceae</taxon>
        <taxon>Williamsia</taxon>
    </lineage>
</organism>
<keyword evidence="2" id="KW-0808">Transferase</keyword>
<gene>
    <name evidence="2" type="ORF">DFJ75_3621</name>
</gene>
<dbReference type="Pfam" id="PF01636">
    <property type="entry name" value="APH"/>
    <property type="match status" value="1"/>
</dbReference>
<sequence>MTKPVFRRQEKQLLSSIAHVIPQLGRDVDEITEVKPLLGRNISGQITFEGAHTVFIKRMTGLGAVDRYTRSVSFHDAIDVSDAPAHTATPALLARDNDSHTVVYEFIDDAVSAGQLLRDDDIDFATLERVGRCVAGLHCLPVRDASVTDHTTPFFPPHGPNAISTQMYYGSTMGQLDMWRIIQSDTGLRAALDQLATTPTPKVPIHGDLRGDQILLAGETNWILDWEDFRLQDGARDVGALMGEVFYHRMRKSLASFAGGDEESVTDTEIIERGTAALAEATPGARAVWDAYRAVRADAADPEFVARSVQYFGWQLFDRALAAGTYFGRLSALDRALAGIGREAILGGGDYAEALGMTEGRVAA</sequence>
<evidence type="ECO:0000313" key="3">
    <source>
        <dbReference type="Proteomes" id="UP000274762"/>
    </source>
</evidence>
<feature type="domain" description="Aminoglycoside phosphotransferase" evidence="1">
    <location>
        <begin position="88"/>
        <end position="242"/>
    </location>
</feature>
<reference evidence="2 3" key="1">
    <citation type="submission" date="2018-10" db="EMBL/GenBank/DDBJ databases">
        <title>Sequencing the genomes of 1000 actinobacteria strains.</title>
        <authorList>
            <person name="Klenk H.-P."/>
        </authorList>
    </citation>
    <scope>NUCLEOTIDE SEQUENCE [LARGE SCALE GENOMIC DNA]</scope>
    <source>
        <strain evidence="2 3">DSM 44343</strain>
    </source>
</reference>
<dbReference type="AlphaFoldDB" id="A0A495K643"/>
<dbReference type="RefSeq" id="WP_084248006.1">
    <property type="nucleotide sequence ID" value="NZ_CBCRXS010000003.1"/>
</dbReference>
<dbReference type="EMBL" id="RBKV01000001">
    <property type="protein sequence ID" value="RKR96767.1"/>
    <property type="molecule type" value="Genomic_DNA"/>
</dbReference>
<evidence type="ECO:0000313" key="2">
    <source>
        <dbReference type="EMBL" id="RKR96767.1"/>
    </source>
</evidence>
<dbReference type="SUPFAM" id="SSF56112">
    <property type="entry name" value="Protein kinase-like (PK-like)"/>
    <property type="match status" value="1"/>
</dbReference>
<dbReference type="OrthoDB" id="2570531at2"/>
<dbReference type="Proteomes" id="UP000274762">
    <property type="component" value="Unassembled WGS sequence"/>
</dbReference>
<proteinExistence type="predicted"/>
<evidence type="ECO:0000259" key="1">
    <source>
        <dbReference type="Pfam" id="PF01636"/>
    </source>
</evidence>
<protein>
    <submittedName>
        <fullName evidence="2">Phosphotransferase family enzyme</fullName>
    </submittedName>
</protein>
<dbReference type="InterPro" id="IPR011009">
    <property type="entry name" value="Kinase-like_dom_sf"/>
</dbReference>
<comment type="caution">
    <text evidence="2">The sequence shown here is derived from an EMBL/GenBank/DDBJ whole genome shotgun (WGS) entry which is preliminary data.</text>
</comment>
<dbReference type="InterPro" id="IPR002575">
    <property type="entry name" value="Aminoglycoside_PTrfase"/>
</dbReference>
<accession>A0A495K643</accession>
<name>A0A495K643_WILMA</name>
<dbReference type="GO" id="GO:0016740">
    <property type="term" value="F:transferase activity"/>
    <property type="evidence" value="ECO:0007669"/>
    <property type="project" value="UniProtKB-KW"/>
</dbReference>
<dbReference type="Gene3D" id="3.90.1200.10">
    <property type="match status" value="1"/>
</dbReference>